<dbReference type="EMBL" id="SMKO01000105">
    <property type="protein sequence ID" value="TDC99809.1"/>
    <property type="molecule type" value="Genomic_DNA"/>
</dbReference>
<evidence type="ECO:0000256" key="1">
    <source>
        <dbReference type="SAM" id="Phobius"/>
    </source>
</evidence>
<proteinExistence type="predicted"/>
<gene>
    <name evidence="2" type="ORF">E1292_30505</name>
</gene>
<organism evidence="2 3">
    <name type="scientific">Nonomuraea deserti</name>
    <dbReference type="NCBI Taxonomy" id="1848322"/>
    <lineage>
        <taxon>Bacteria</taxon>
        <taxon>Bacillati</taxon>
        <taxon>Actinomycetota</taxon>
        <taxon>Actinomycetes</taxon>
        <taxon>Streptosporangiales</taxon>
        <taxon>Streptosporangiaceae</taxon>
        <taxon>Nonomuraea</taxon>
    </lineage>
</organism>
<keyword evidence="1" id="KW-1133">Transmembrane helix</keyword>
<comment type="caution">
    <text evidence="2">The sequence shown here is derived from an EMBL/GenBank/DDBJ whole genome shotgun (WGS) entry which is preliminary data.</text>
</comment>
<accession>A0A4R4VIX9</accession>
<dbReference type="Proteomes" id="UP000295258">
    <property type="component" value="Unassembled WGS sequence"/>
</dbReference>
<reference evidence="2 3" key="1">
    <citation type="submission" date="2019-03" db="EMBL/GenBank/DDBJ databases">
        <title>Draft genome sequences of novel Actinobacteria.</title>
        <authorList>
            <person name="Sahin N."/>
            <person name="Ay H."/>
            <person name="Saygin H."/>
        </authorList>
    </citation>
    <scope>NUCLEOTIDE SEQUENCE [LARGE SCALE GENOMIC DNA]</scope>
    <source>
        <strain evidence="2 3">KC310</strain>
    </source>
</reference>
<name>A0A4R4VIX9_9ACTN</name>
<feature type="transmembrane region" description="Helical" evidence="1">
    <location>
        <begin position="39"/>
        <end position="61"/>
    </location>
</feature>
<feature type="transmembrane region" description="Helical" evidence="1">
    <location>
        <begin position="73"/>
        <end position="95"/>
    </location>
</feature>
<dbReference type="AlphaFoldDB" id="A0A4R4VIX9"/>
<evidence type="ECO:0000313" key="2">
    <source>
        <dbReference type="EMBL" id="TDC99809.1"/>
    </source>
</evidence>
<keyword evidence="1" id="KW-0812">Transmembrane</keyword>
<evidence type="ECO:0000313" key="3">
    <source>
        <dbReference type="Proteomes" id="UP000295258"/>
    </source>
</evidence>
<feature type="transmembrane region" description="Helical" evidence="1">
    <location>
        <begin position="101"/>
        <end position="121"/>
    </location>
</feature>
<keyword evidence="3" id="KW-1185">Reference proteome</keyword>
<keyword evidence="1" id="KW-0472">Membrane</keyword>
<protein>
    <submittedName>
        <fullName evidence="2">Uncharacterized protein</fullName>
    </submittedName>
</protein>
<sequence>MDALRKALGWLSACYALVFLSFALPHWGVVPGLMGEPVIIPAAVVETLCVAAMLAGARGALAGRSWAWNGLVYSHAAALGGVVLGILALALSGGADTALLTWYHGSMAAMLAAGLAGAFYVSSVRR</sequence>
<feature type="transmembrane region" description="Helical" evidence="1">
    <location>
        <begin position="7"/>
        <end position="27"/>
    </location>
</feature>
<dbReference type="RefSeq" id="WP_132599143.1">
    <property type="nucleotide sequence ID" value="NZ_SMKO01000105.1"/>
</dbReference>